<dbReference type="InterPro" id="IPR049326">
    <property type="entry name" value="Rhodopsin_dom_fungi"/>
</dbReference>
<keyword evidence="10" id="KW-1185">Reference proteome</keyword>
<reference evidence="9" key="1">
    <citation type="journal article" date="2020" name="Stud. Mycol.">
        <title>101 Dothideomycetes genomes: a test case for predicting lifestyles and emergence of pathogens.</title>
        <authorList>
            <person name="Haridas S."/>
            <person name="Albert R."/>
            <person name="Binder M."/>
            <person name="Bloem J."/>
            <person name="Labutti K."/>
            <person name="Salamov A."/>
            <person name="Andreopoulos B."/>
            <person name="Baker S."/>
            <person name="Barry K."/>
            <person name="Bills G."/>
            <person name="Bluhm B."/>
            <person name="Cannon C."/>
            <person name="Castanera R."/>
            <person name="Culley D."/>
            <person name="Daum C."/>
            <person name="Ezra D."/>
            <person name="Gonzalez J."/>
            <person name="Henrissat B."/>
            <person name="Kuo A."/>
            <person name="Liang C."/>
            <person name="Lipzen A."/>
            <person name="Lutzoni F."/>
            <person name="Magnuson J."/>
            <person name="Mondo S."/>
            <person name="Nolan M."/>
            <person name="Ohm R."/>
            <person name="Pangilinan J."/>
            <person name="Park H.-J."/>
            <person name="Ramirez L."/>
            <person name="Alfaro M."/>
            <person name="Sun H."/>
            <person name="Tritt A."/>
            <person name="Yoshinaga Y."/>
            <person name="Zwiers L.-H."/>
            <person name="Turgeon B."/>
            <person name="Goodwin S."/>
            <person name="Spatafora J."/>
            <person name="Crous P."/>
            <person name="Grigoriev I."/>
        </authorList>
    </citation>
    <scope>NUCLEOTIDE SEQUENCE</scope>
    <source>
        <strain evidence="9">CBS 122681</strain>
    </source>
</reference>
<organism evidence="9 10">
    <name type="scientific">Lophiostoma macrostomum CBS 122681</name>
    <dbReference type="NCBI Taxonomy" id="1314788"/>
    <lineage>
        <taxon>Eukaryota</taxon>
        <taxon>Fungi</taxon>
        <taxon>Dikarya</taxon>
        <taxon>Ascomycota</taxon>
        <taxon>Pezizomycotina</taxon>
        <taxon>Dothideomycetes</taxon>
        <taxon>Pleosporomycetidae</taxon>
        <taxon>Pleosporales</taxon>
        <taxon>Lophiostomataceae</taxon>
        <taxon>Lophiostoma</taxon>
    </lineage>
</organism>
<feature type="compositionally biased region" description="Basic and acidic residues" evidence="6">
    <location>
        <begin position="329"/>
        <end position="344"/>
    </location>
</feature>
<feature type="region of interest" description="Disordered" evidence="6">
    <location>
        <begin position="311"/>
        <end position="354"/>
    </location>
</feature>
<dbReference type="EMBL" id="MU004355">
    <property type="protein sequence ID" value="KAF2655020.1"/>
    <property type="molecule type" value="Genomic_DNA"/>
</dbReference>
<feature type="transmembrane region" description="Helical" evidence="7">
    <location>
        <begin position="142"/>
        <end position="162"/>
    </location>
</feature>
<name>A0A6A6T5I8_9PLEO</name>
<comment type="similarity">
    <text evidence="5">Belongs to the SAT4 family.</text>
</comment>
<dbReference type="Proteomes" id="UP000799324">
    <property type="component" value="Unassembled WGS sequence"/>
</dbReference>
<feature type="transmembrane region" description="Helical" evidence="7">
    <location>
        <begin position="199"/>
        <end position="218"/>
    </location>
</feature>
<evidence type="ECO:0000313" key="10">
    <source>
        <dbReference type="Proteomes" id="UP000799324"/>
    </source>
</evidence>
<evidence type="ECO:0000256" key="5">
    <source>
        <dbReference type="ARBA" id="ARBA00038359"/>
    </source>
</evidence>
<feature type="transmembrane region" description="Helical" evidence="7">
    <location>
        <begin position="270"/>
        <end position="291"/>
    </location>
</feature>
<dbReference type="Pfam" id="PF20684">
    <property type="entry name" value="Fung_rhodopsin"/>
    <property type="match status" value="1"/>
</dbReference>
<evidence type="ECO:0000256" key="6">
    <source>
        <dbReference type="SAM" id="MobiDB-lite"/>
    </source>
</evidence>
<evidence type="ECO:0000256" key="3">
    <source>
        <dbReference type="ARBA" id="ARBA00022989"/>
    </source>
</evidence>
<evidence type="ECO:0000313" key="9">
    <source>
        <dbReference type="EMBL" id="KAF2655020.1"/>
    </source>
</evidence>
<feature type="transmembrane region" description="Helical" evidence="7">
    <location>
        <begin position="107"/>
        <end position="130"/>
    </location>
</feature>
<dbReference type="OrthoDB" id="4682787at2759"/>
<dbReference type="InterPro" id="IPR052337">
    <property type="entry name" value="SAT4-like"/>
</dbReference>
<evidence type="ECO:0000259" key="8">
    <source>
        <dbReference type="Pfam" id="PF20684"/>
    </source>
</evidence>
<protein>
    <recommendedName>
        <fullName evidence="8">Rhodopsin domain-containing protein</fullName>
    </recommendedName>
</protein>
<dbReference type="GO" id="GO:0016020">
    <property type="term" value="C:membrane"/>
    <property type="evidence" value="ECO:0007669"/>
    <property type="project" value="UniProtKB-SubCell"/>
</dbReference>
<keyword evidence="4 7" id="KW-0472">Membrane</keyword>
<sequence>MDNGKLLRGPAAHPPQGVTPNLNHNYGPEQFTFYICVSFCTVFSGLFMLLRAYTKFIVLKRWELDEYFLILGFLLFIALEAVGRVTLDYGMGVHQWNITLGEFFRLLYWLNIYQILYPACCVCIKTAIVLQYLRMFAPVRSLNMFMFVGGWATIALNVGFYISRMFVAIFECTPREKIWNKLYVGGSCVDDYKLHIATGFFNIFSDLVILFLPIRSLWRLQIPLRKKFGISLLFASGLLATVATALRTYYGVLAQNSGDWSYETAWDGLWAYAELSLGIIIACAITLPKLVKEKGFRFTRQFSSLSSLWKRKSSSDSSHGRADQTSSNDGERKDSGSDADKDHAAFSNNAENVLATGDDWSETIRNLA</sequence>
<keyword evidence="3 7" id="KW-1133">Transmembrane helix</keyword>
<dbReference type="PANTHER" id="PTHR33048">
    <property type="entry name" value="PTH11-LIKE INTEGRAL MEMBRANE PROTEIN (AFU_ORTHOLOGUE AFUA_5G11245)"/>
    <property type="match status" value="1"/>
</dbReference>
<feature type="transmembrane region" description="Helical" evidence="7">
    <location>
        <begin position="230"/>
        <end position="250"/>
    </location>
</feature>
<feature type="domain" description="Rhodopsin" evidence="8">
    <location>
        <begin position="50"/>
        <end position="292"/>
    </location>
</feature>
<dbReference type="PANTHER" id="PTHR33048:SF146">
    <property type="entry name" value="INTEGRAL MEMBRANE PROTEIN"/>
    <property type="match status" value="1"/>
</dbReference>
<comment type="subcellular location">
    <subcellularLocation>
        <location evidence="1">Membrane</location>
        <topology evidence="1">Multi-pass membrane protein</topology>
    </subcellularLocation>
</comment>
<evidence type="ECO:0000256" key="7">
    <source>
        <dbReference type="SAM" id="Phobius"/>
    </source>
</evidence>
<evidence type="ECO:0000256" key="1">
    <source>
        <dbReference type="ARBA" id="ARBA00004141"/>
    </source>
</evidence>
<gene>
    <name evidence="9" type="ORF">K491DRAFT_693317</name>
</gene>
<keyword evidence="2 7" id="KW-0812">Transmembrane</keyword>
<evidence type="ECO:0000256" key="2">
    <source>
        <dbReference type="ARBA" id="ARBA00022692"/>
    </source>
</evidence>
<evidence type="ECO:0000256" key="4">
    <source>
        <dbReference type="ARBA" id="ARBA00023136"/>
    </source>
</evidence>
<accession>A0A6A6T5I8</accession>
<feature type="transmembrane region" description="Helical" evidence="7">
    <location>
        <begin position="66"/>
        <end position="87"/>
    </location>
</feature>
<dbReference type="AlphaFoldDB" id="A0A6A6T5I8"/>
<feature type="transmembrane region" description="Helical" evidence="7">
    <location>
        <begin position="31"/>
        <end position="54"/>
    </location>
</feature>
<proteinExistence type="inferred from homology"/>